<protein>
    <submittedName>
        <fullName evidence="1">Uncharacterized protein</fullName>
    </submittedName>
</protein>
<evidence type="ECO:0000313" key="1">
    <source>
        <dbReference type="EMBL" id="KAI3356712.1"/>
    </source>
</evidence>
<dbReference type="EMBL" id="CM041549">
    <property type="protein sequence ID" value="KAI3356712.1"/>
    <property type="molecule type" value="Genomic_DNA"/>
</dbReference>
<reference evidence="1" key="1">
    <citation type="submission" date="2022-04" db="EMBL/GenBank/DDBJ databases">
        <title>Jade perch genome.</title>
        <authorList>
            <person name="Chao B."/>
        </authorList>
    </citation>
    <scope>NUCLEOTIDE SEQUENCE</scope>
    <source>
        <strain evidence="1">CB-2022</strain>
    </source>
</reference>
<gene>
    <name evidence="1" type="ORF">L3Q82_003310</name>
</gene>
<name>A0ACB8VM24_9TELE</name>
<proteinExistence type="predicted"/>
<evidence type="ECO:0000313" key="2">
    <source>
        <dbReference type="Proteomes" id="UP000831701"/>
    </source>
</evidence>
<keyword evidence="2" id="KW-1185">Reference proteome</keyword>
<accession>A0ACB8VM24</accession>
<dbReference type="Proteomes" id="UP000831701">
    <property type="component" value="Chromosome 19"/>
</dbReference>
<comment type="caution">
    <text evidence="1">The sequence shown here is derived from an EMBL/GenBank/DDBJ whole genome shotgun (WGS) entry which is preliminary data.</text>
</comment>
<organism evidence="1 2">
    <name type="scientific">Scortum barcoo</name>
    <name type="common">barcoo grunter</name>
    <dbReference type="NCBI Taxonomy" id="214431"/>
    <lineage>
        <taxon>Eukaryota</taxon>
        <taxon>Metazoa</taxon>
        <taxon>Chordata</taxon>
        <taxon>Craniata</taxon>
        <taxon>Vertebrata</taxon>
        <taxon>Euteleostomi</taxon>
        <taxon>Actinopterygii</taxon>
        <taxon>Neopterygii</taxon>
        <taxon>Teleostei</taxon>
        <taxon>Neoteleostei</taxon>
        <taxon>Acanthomorphata</taxon>
        <taxon>Eupercaria</taxon>
        <taxon>Centrarchiformes</taxon>
        <taxon>Terapontoidei</taxon>
        <taxon>Terapontidae</taxon>
        <taxon>Scortum</taxon>
    </lineage>
</organism>
<sequence>MTEKDKIADTSGRNEFPPGVAGRSLRDRVRSSVTREELGVEPLLLLLRIERSQLRWLGHLFRMPPGRLPREVFQACPIGGGGLGEDQGHAGETMSLGWPGNASGSPLEELEEVSGVDEPTEWCAPMVVVPKGTGRGVRICSDLTELNKSVLRERHPLPSVENTLGQLAGAKVFSKLDANAGFWQIPLSKESSLLTTFITPFGRYCYNRLCFGISSAPEHFQKRMQQILDGLDGVLCQMDDVLIWGATQIEHDQRLRRALSRLQEAGVTLNDKCEVLEEQD</sequence>